<dbReference type="AlphaFoldDB" id="F7XKR1"/>
<evidence type="ECO:0000256" key="3">
    <source>
        <dbReference type="ARBA" id="ARBA00022603"/>
    </source>
</evidence>
<dbReference type="NCBIfam" id="TIGR02467">
    <property type="entry name" value="CbiE"/>
    <property type="match status" value="1"/>
</dbReference>
<dbReference type="STRING" id="679901.Mzhil_1939"/>
<dbReference type="OrthoDB" id="42238at2157"/>
<dbReference type="GO" id="GO:0009236">
    <property type="term" value="P:cobalamin biosynthetic process"/>
    <property type="evidence" value="ECO:0007669"/>
    <property type="project" value="UniProtKB-UniPathway"/>
</dbReference>
<dbReference type="Pfam" id="PF00590">
    <property type="entry name" value="TP_methylase"/>
    <property type="match status" value="1"/>
</dbReference>
<sequence>MIIVGVGVGPGMLTEEAIETIRNASVVYGSRRSIEMVSEYIQCESKQIRDYTKLNLLPDDAVVLSTGDPMFSGLGKFARKGDRIVPGISSLQITCARLGVNMDNDLAAITAHGRDPTPAKKSFIQELELGKTIFLLPADSFGTQEIAEILSDKLVNSKICICENLGYSNERIVCGTPSNPPEPESGLYCIMVIPE</sequence>
<dbReference type="Proteomes" id="UP000006622">
    <property type="component" value="Chromosome"/>
</dbReference>
<dbReference type="CDD" id="cd11644">
    <property type="entry name" value="Precorrin-6Y-MT"/>
    <property type="match status" value="1"/>
</dbReference>
<dbReference type="EMBL" id="CP002101">
    <property type="protein sequence ID" value="AEH61774.1"/>
    <property type="molecule type" value="Genomic_DNA"/>
</dbReference>
<evidence type="ECO:0000259" key="6">
    <source>
        <dbReference type="Pfam" id="PF00590"/>
    </source>
</evidence>
<dbReference type="InterPro" id="IPR050714">
    <property type="entry name" value="Cobalamin_biosynth_MTase"/>
</dbReference>
<keyword evidence="5" id="KW-0949">S-adenosyl-L-methionine</keyword>
<reference evidence="7 8" key="1">
    <citation type="submission" date="2010-07" db="EMBL/GenBank/DDBJ databases">
        <title>The complete genome of Methanosalsum zhilinae DSM 4017.</title>
        <authorList>
            <consortium name="US DOE Joint Genome Institute (JGI-PGF)"/>
            <person name="Lucas S."/>
            <person name="Copeland A."/>
            <person name="Lapidus A."/>
            <person name="Glavina del Rio T."/>
            <person name="Dalin E."/>
            <person name="Tice H."/>
            <person name="Bruce D."/>
            <person name="Goodwin L."/>
            <person name="Pitluck S."/>
            <person name="Kyrpides N."/>
            <person name="Mavromatis K."/>
            <person name="Ovchinnikova G."/>
            <person name="Daligault H."/>
            <person name="Detter J.C."/>
            <person name="Han C."/>
            <person name="Tapia R."/>
            <person name="Larimer F."/>
            <person name="Land M."/>
            <person name="Hauser L."/>
            <person name="Markowitz V."/>
            <person name="Cheng J.-F."/>
            <person name="Hugenholtz P."/>
            <person name="Woyke T."/>
            <person name="Wu D."/>
            <person name="Spring S."/>
            <person name="Schueler E."/>
            <person name="Brambilla E."/>
            <person name="Klenk H.-P."/>
            <person name="Eisen J.A."/>
        </authorList>
    </citation>
    <scope>NUCLEOTIDE SEQUENCE [LARGE SCALE GENOMIC DNA]</scope>
    <source>
        <strain evidence="8">DSM 4017 / NBRC 107636 / OCM 62 / WeN5</strain>
    </source>
</reference>
<evidence type="ECO:0000256" key="4">
    <source>
        <dbReference type="ARBA" id="ARBA00022679"/>
    </source>
</evidence>
<dbReference type="InterPro" id="IPR012818">
    <property type="entry name" value="CbiE"/>
</dbReference>
<keyword evidence="8" id="KW-1185">Reference proteome</keyword>
<protein>
    <submittedName>
        <fullName evidence="7">Precorrin-6y C5,15-methyltransferase (Decarboxylating), CbiE subunit</fullName>
    </submittedName>
</protein>
<comment type="pathway">
    <text evidence="1">Cofactor biosynthesis; adenosylcobalamin biosynthesis.</text>
</comment>
<evidence type="ECO:0000256" key="1">
    <source>
        <dbReference type="ARBA" id="ARBA00004953"/>
    </source>
</evidence>
<dbReference type="GO" id="GO:0032259">
    <property type="term" value="P:methylation"/>
    <property type="evidence" value="ECO:0007669"/>
    <property type="project" value="UniProtKB-KW"/>
</dbReference>
<gene>
    <name evidence="7" type="ordered locus">Mzhil_1939</name>
</gene>
<evidence type="ECO:0000256" key="5">
    <source>
        <dbReference type="ARBA" id="ARBA00022691"/>
    </source>
</evidence>
<evidence type="ECO:0000313" key="8">
    <source>
        <dbReference type="Proteomes" id="UP000006622"/>
    </source>
</evidence>
<evidence type="ECO:0000313" key="7">
    <source>
        <dbReference type="EMBL" id="AEH61774.1"/>
    </source>
</evidence>
<evidence type="ECO:0000256" key="2">
    <source>
        <dbReference type="ARBA" id="ARBA00022573"/>
    </source>
</evidence>
<dbReference type="UniPathway" id="UPA00148"/>
<dbReference type="SUPFAM" id="SSF53790">
    <property type="entry name" value="Tetrapyrrole methylase"/>
    <property type="match status" value="1"/>
</dbReference>
<dbReference type="Gene3D" id="3.40.1010.10">
    <property type="entry name" value="Cobalt-precorrin-4 Transmethylase, Domain 1"/>
    <property type="match status" value="1"/>
</dbReference>
<name>F7XKR1_METZD</name>
<dbReference type="Gene3D" id="3.30.950.10">
    <property type="entry name" value="Methyltransferase, Cobalt-precorrin-4 Transmethylase, Domain 2"/>
    <property type="match status" value="1"/>
</dbReference>
<dbReference type="PANTHER" id="PTHR43182">
    <property type="entry name" value="COBALT-PRECORRIN-6B C(15)-METHYLTRANSFERASE (DECARBOXYLATING)"/>
    <property type="match status" value="1"/>
</dbReference>
<dbReference type="InterPro" id="IPR035996">
    <property type="entry name" value="4pyrrol_Methylase_sf"/>
</dbReference>
<keyword evidence="3 7" id="KW-0489">Methyltransferase</keyword>
<dbReference type="GO" id="GO:0008276">
    <property type="term" value="F:protein methyltransferase activity"/>
    <property type="evidence" value="ECO:0007669"/>
    <property type="project" value="InterPro"/>
</dbReference>
<dbReference type="HOGENOM" id="CLU_089162_3_0_2"/>
<proteinExistence type="predicted"/>
<keyword evidence="2" id="KW-0169">Cobalamin biosynthesis</keyword>
<feature type="domain" description="Tetrapyrrole methylase" evidence="6">
    <location>
        <begin position="3"/>
        <end position="176"/>
    </location>
</feature>
<dbReference type="InterPro" id="IPR014777">
    <property type="entry name" value="4pyrrole_Mease_sub1"/>
</dbReference>
<dbReference type="InterPro" id="IPR000878">
    <property type="entry name" value="4pyrrol_Mease"/>
</dbReference>
<dbReference type="GeneID" id="10823583"/>
<dbReference type="InterPro" id="IPR014776">
    <property type="entry name" value="4pyrrole_Mease_sub2"/>
</dbReference>
<keyword evidence="4 7" id="KW-0808">Transferase</keyword>
<dbReference type="KEGG" id="mzh:Mzhil_1939"/>
<dbReference type="RefSeq" id="WP_013899210.1">
    <property type="nucleotide sequence ID" value="NC_015676.1"/>
</dbReference>
<accession>F7XKR1</accession>
<dbReference type="PANTHER" id="PTHR43182:SF1">
    <property type="entry name" value="COBALT-PRECORRIN-7 C(5)-METHYLTRANSFERASE"/>
    <property type="match status" value="1"/>
</dbReference>
<organism evidence="7 8">
    <name type="scientific">Methanosalsum zhilinae (strain DSM 4017 / NBRC 107636 / OCM 62 / WeN5)</name>
    <name type="common">Methanohalophilus zhilinae</name>
    <dbReference type="NCBI Taxonomy" id="679901"/>
    <lineage>
        <taxon>Archaea</taxon>
        <taxon>Methanobacteriati</taxon>
        <taxon>Methanobacteriota</taxon>
        <taxon>Stenosarchaea group</taxon>
        <taxon>Methanomicrobia</taxon>
        <taxon>Methanosarcinales</taxon>
        <taxon>Methanosarcinaceae</taxon>
        <taxon>Methanosalsum</taxon>
    </lineage>
</organism>
<dbReference type="NCBIfam" id="NF004461">
    <property type="entry name" value="PRK05787.2-4"/>
    <property type="match status" value="1"/>
</dbReference>